<feature type="compositionally biased region" description="Low complexity" evidence="1">
    <location>
        <begin position="275"/>
        <end position="297"/>
    </location>
</feature>
<dbReference type="Pfam" id="PF20568">
    <property type="entry name" value="DUF6777"/>
    <property type="match status" value="1"/>
</dbReference>
<feature type="domain" description="DUF6777" evidence="3">
    <location>
        <begin position="113"/>
        <end position="262"/>
    </location>
</feature>
<organism evidence="4 5">
    <name type="scientific">Antrihabitans stalagmiti</name>
    <dbReference type="NCBI Taxonomy" id="2799499"/>
    <lineage>
        <taxon>Bacteria</taxon>
        <taxon>Bacillati</taxon>
        <taxon>Actinomycetota</taxon>
        <taxon>Actinomycetes</taxon>
        <taxon>Mycobacteriales</taxon>
        <taxon>Nocardiaceae</taxon>
        <taxon>Antrihabitans</taxon>
    </lineage>
</organism>
<gene>
    <name evidence="4" type="ORF">JGU71_26240</name>
</gene>
<dbReference type="EMBL" id="JAEMNV010000011">
    <property type="protein sequence ID" value="MBJ8342396.1"/>
    <property type="molecule type" value="Genomic_DNA"/>
</dbReference>
<reference evidence="4" key="1">
    <citation type="submission" date="2020-12" db="EMBL/GenBank/DDBJ databases">
        <title>Antrihabitans popcorni sp. nov. and Antrihabitans auranticaus sp. nov., isolated from a larva cave.</title>
        <authorList>
            <person name="Lee S.D."/>
            <person name="Kim I.S."/>
        </authorList>
    </citation>
    <scope>NUCLEOTIDE SEQUENCE</scope>
    <source>
        <strain evidence="4">YC3-6</strain>
    </source>
</reference>
<evidence type="ECO:0000313" key="4">
    <source>
        <dbReference type="EMBL" id="MBJ8342396.1"/>
    </source>
</evidence>
<keyword evidence="2" id="KW-0812">Transmembrane</keyword>
<name>A0A934NVY3_9NOCA</name>
<keyword evidence="5" id="KW-1185">Reference proteome</keyword>
<keyword evidence="2" id="KW-0472">Membrane</keyword>
<feature type="transmembrane region" description="Helical" evidence="2">
    <location>
        <begin position="33"/>
        <end position="55"/>
    </location>
</feature>
<dbReference type="RefSeq" id="WP_199707846.1">
    <property type="nucleotide sequence ID" value="NZ_JAEMNV010000011.1"/>
</dbReference>
<feature type="region of interest" description="Disordered" evidence="1">
    <location>
        <begin position="274"/>
        <end position="297"/>
    </location>
</feature>
<dbReference type="InterPro" id="IPR046704">
    <property type="entry name" value="DUF6777"/>
</dbReference>
<evidence type="ECO:0000313" key="5">
    <source>
        <dbReference type="Proteomes" id="UP000655868"/>
    </source>
</evidence>
<proteinExistence type="predicted"/>
<evidence type="ECO:0000256" key="1">
    <source>
        <dbReference type="SAM" id="MobiDB-lite"/>
    </source>
</evidence>
<protein>
    <recommendedName>
        <fullName evidence="3">DUF6777 domain-containing protein</fullName>
    </recommendedName>
</protein>
<sequence length="423" mass="44820">MSYYSGPPEPPSWQHHGAPWQGPPPPPERKRTMAWPLLALAVAIIALLVGAYLIFVRGGDEEGGEVLLEAAASEGEFPWTESAVPTGAPSTVPTTAPVAVPAATEAGKAPLVAVPGDRTGIFGGSDELTVCDKAKLKSFLARNDAQRRAWAGVLGISDVDGYIDSLTEVLLAADTRVTNHGFKNGAAFSLQSVLQAGTAVLLDDRGVPRVRCQCGNPLLPPVLSSTKPKYAGQPWPGFDPNVIVVVQAAPAPITEITVINVVIGGPLVIQIGGSPSPTGTAERTTTTAARPSTADVTTTRTIPRTTATTTDDNSAPSEADGRRVIEAFYAAVNARDEAALAAVFCSTPSYFFEEWRNRIRGIRAGQGNDFRFADYRFDKSTPGGPNREIRYDIKTSINGTFGDFHTDGHSVVYENGVVKMCSF</sequence>
<accession>A0A934NVY3</accession>
<feature type="region of interest" description="Disordered" evidence="1">
    <location>
        <begin position="1"/>
        <end position="28"/>
    </location>
</feature>
<evidence type="ECO:0000256" key="2">
    <source>
        <dbReference type="SAM" id="Phobius"/>
    </source>
</evidence>
<dbReference type="Proteomes" id="UP000655868">
    <property type="component" value="Unassembled WGS sequence"/>
</dbReference>
<evidence type="ECO:0000259" key="3">
    <source>
        <dbReference type="Pfam" id="PF20568"/>
    </source>
</evidence>
<dbReference type="AlphaFoldDB" id="A0A934NVY3"/>
<keyword evidence="2" id="KW-1133">Transmembrane helix</keyword>
<comment type="caution">
    <text evidence="4">The sequence shown here is derived from an EMBL/GenBank/DDBJ whole genome shotgun (WGS) entry which is preliminary data.</text>
</comment>